<keyword evidence="1" id="KW-0732">Signal</keyword>
<evidence type="ECO:0000313" key="2">
    <source>
        <dbReference type="EMBL" id="MBC2605331.1"/>
    </source>
</evidence>
<evidence type="ECO:0000256" key="1">
    <source>
        <dbReference type="SAM" id="SignalP"/>
    </source>
</evidence>
<organism evidence="2 3">
    <name type="scientific">Pelagicoccus albus</name>
    <dbReference type="NCBI Taxonomy" id="415222"/>
    <lineage>
        <taxon>Bacteria</taxon>
        <taxon>Pseudomonadati</taxon>
        <taxon>Verrucomicrobiota</taxon>
        <taxon>Opitutia</taxon>
        <taxon>Puniceicoccales</taxon>
        <taxon>Pelagicoccaceae</taxon>
        <taxon>Pelagicoccus</taxon>
    </lineage>
</organism>
<proteinExistence type="predicted"/>
<dbReference type="Proteomes" id="UP000526501">
    <property type="component" value="Unassembled WGS sequence"/>
</dbReference>
<dbReference type="AlphaFoldDB" id="A0A7X1E7L8"/>
<sequence>MNTKPLRLFLFVTSLLTFFSASNLLASGEHAEYGPYVALVRDANIVKDVKVEENGRIYLKLNPDYKEKEIILKNSMSLNSGYRNWFNGKQELVSPANQGKEPNGYTDWVTTTANYIEYRMDGKLILHLAKKSVVKD</sequence>
<feature type="signal peptide" evidence="1">
    <location>
        <begin position="1"/>
        <end position="26"/>
    </location>
</feature>
<comment type="caution">
    <text evidence="2">The sequence shown here is derived from an EMBL/GenBank/DDBJ whole genome shotgun (WGS) entry which is preliminary data.</text>
</comment>
<reference evidence="2 3" key="1">
    <citation type="submission" date="2020-07" db="EMBL/GenBank/DDBJ databases">
        <authorList>
            <person name="Feng X."/>
        </authorList>
    </citation>
    <scope>NUCLEOTIDE SEQUENCE [LARGE SCALE GENOMIC DNA]</scope>
    <source>
        <strain evidence="2 3">JCM23202</strain>
    </source>
</reference>
<protein>
    <submittedName>
        <fullName evidence="2">Uncharacterized protein</fullName>
    </submittedName>
</protein>
<name>A0A7X1E7L8_9BACT</name>
<feature type="chain" id="PRO_5031005069" evidence="1">
    <location>
        <begin position="27"/>
        <end position="136"/>
    </location>
</feature>
<gene>
    <name evidence="2" type="ORF">H5P27_04660</name>
</gene>
<dbReference type="EMBL" id="JACHVC010000006">
    <property type="protein sequence ID" value="MBC2605331.1"/>
    <property type="molecule type" value="Genomic_DNA"/>
</dbReference>
<dbReference type="RefSeq" id="WP_185659213.1">
    <property type="nucleotide sequence ID" value="NZ_CAWPOO010000006.1"/>
</dbReference>
<accession>A0A7X1E7L8</accession>
<keyword evidence="3" id="KW-1185">Reference proteome</keyword>
<evidence type="ECO:0000313" key="3">
    <source>
        <dbReference type="Proteomes" id="UP000526501"/>
    </source>
</evidence>